<evidence type="ECO:0000313" key="2">
    <source>
        <dbReference type="EMBL" id="RIB16740.1"/>
    </source>
</evidence>
<evidence type="ECO:0008006" key="4">
    <source>
        <dbReference type="Google" id="ProtNLM"/>
    </source>
</evidence>
<dbReference type="OrthoDB" id="2445632at2759"/>
<organism evidence="2 3">
    <name type="scientific">Gigaspora rosea</name>
    <dbReference type="NCBI Taxonomy" id="44941"/>
    <lineage>
        <taxon>Eukaryota</taxon>
        <taxon>Fungi</taxon>
        <taxon>Fungi incertae sedis</taxon>
        <taxon>Mucoromycota</taxon>
        <taxon>Glomeromycotina</taxon>
        <taxon>Glomeromycetes</taxon>
        <taxon>Diversisporales</taxon>
        <taxon>Gigasporaceae</taxon>
        <taxon>Gigaspora</taxon>
    </lineage>
</organism>
<dbReference type="AlphaFoldDB" id="A0A397V2R2"/>
<accession>A0A397V2R2</accession>
<feature type="region of interest" description="Disordered" evidence="1">
    <location>
        <begin position="218"/>
        <end position="237"/>
    </location>
</feature>
<reference evidence="2 3" key="1">
    <citation type="submission" date="2018-06" db="EMBL/GenBank/DDBJ databases">
        <title>Comparative genomics reveals the genomic features of Rhizophagus irregularis, R. cerebriforme, R. diaphanum and Gigaspora rosea, and their symbiotic lifestyle signature.</title>
        <authorList>
            <person name="Morin E."/>
            <person name="San Clemente H."/>
            <person name="Chen E.C.H."/>
            <person name="De La Providencia I."/>
            <person name="Hainaut M."/>
            <person name="Kuo A."/>
            <person name="Kohler A."/>
            <person name="Murat C."/>
            <person name="Tang N."/>
            <person name="Roy S."/>
            <person name="Loubradou J."/>
            <person name="Henrissat B."/>
            <person name="Grigoriev I.V."/>
            <person name="Corradi N."/>
            <person name="Roux C."/>
            <person name="Martin F.M."/>
        </authorList>
    </citation>
    <scope>NUCLEOTIDE SEQUENCE [LARGE SCALE GENOMIC DNA]</scope>
    <source>
        <strain evidence="2 3">DAOM 194757</strain>
    </source>
</reference>
<sequence length="237" mass="27799">MDAPLDLGFKTGQFSRIITIVGSIWQRYRNDYTSYNILVAHLRLYRDKIKPYDASYIQGHDTPIVWWNSIEIEPNYLQELALKVLAIVPNNIQKLETIAKLCIYYNSNTKKELSYFANLISEKDILEILNQTNIEMFETILDREGLNKNELLISNNLDSDETYTTKDDLVLFLETSLDLDDKTFIDDLEKFPNEDNYENLLLETNEILENIEKKDNQISGQDDYNWNPEDFLNSDDD</sequence>
<evidence type="ECO:0000256" key="1">
    <source>
        <dbReference type="SAM" id="MobiDB-lite"/>
    </source>
</evidence>
<gene>
    <name evidence="2" type="ORF">C2G38_2189086</name>
</gene>
<name>A0A397V2R2_9GLOM</name>
<proteinExistence type="predicted"/>
<protein>
    <recommendedName>
        <fullName evidence="4">HAT C-terminal dimerisation domain-containing protein</fullName>
    </recommendedName>
</protein>
<dbReference type="EMBL" id="QKWP01000653">
    <property type="protein sequence ID" value="RIB16740.1"/>
    <property type="molecule type" value="Genomic_DNA"/>
</dbReference>
<dbReference type="Proteomes" id="UP000266673">
    <property type="component" value="Unassembled WGS sequence"/>
</dbReference>
<evidence type="ECO:0000313" key="3">
    <source>
        <dbReference type="Proteomes" id="UP000266673"/>
    </source>
</evidence>
<comment type="caution">
    <text evidence="2">The sequence shown here is derived from an EMBL/GenBank/DDBJ whole genome shotgun (WGS) entry which is preliminary data.</text>
</comment>
<keyword evidence="3" id="KW-1185">Reference proteome</keyword>